<dbReference type="AlphaFoldDB" id="A0A7M1SZ87"/>
<protein>
    <recommendedName>
        <fullName evidence="7">Phosphatidylglycerol--prolipoprotein diacylglyceryl transferase</fullName>
        <ecNumber evidence="7">2.5.1.145</ecNumber>
    </recommendedName>
</protein>
<comment type="pathway">
    <text evidence="7">Protein modification; lipoprotein biosynthesis (diacylglyceryl transfer).</text>
</comment>
<accession>A0A7M1SZ87</accession>
<comment type="similarity">
    <text evidence="1 7">Belongs to the Lgt family.</text>
</comment>
<dbReference type="Proteomes" id="UP000593758">
    <property type="component" value="Chromosome"/>
</dbReference>
<feature type="transmembrane region" description="Helical" evidence="7">
    <location>
        <begin position="35"/>
        <end position="54"/>
    </location>
</feature>
<dbReference type="PANTHER" id="PTHR30589:SF0">
    <property type="entry name" value="PHOSPHATIDYLGLYCEROL--PROLIPOPROTEIN DIACYLGLYCERYL TRANSFERASE"/>
    <property type="match status" value="1"/>
</dbReference>
<dbReference type="EMBL" id="CP063169">
    <property type="protein sequence ID" value="QOR72327.1"/>
    <property type="molecule type" value="Genomic_DNA"/>
</dbReference>
<dbReference type="NCBIfam" id="TIGR00544">
    <property type="entry name" value="lgt"/>
    <property type="match status" value="1"/>
</dbReference>
<gene>
    <name evidence="7" type="primary">lgt</name>
    <name evidence="9" type="ORF">IM660_08920</name>
</gene>
<evidence type="ECO:0000256" key="4">
    <source>
        <dbReference type="ARBA" id="ARBA00022692"/>
    </source>
</evidence>
<dbReference type="InterPro" id="IPR001640">
    <property type="entry name" value="Lgt"/>
</dbReference>
<dbReference type="EC" id="2.5.1.145" evidence="7"/>
<dbReference type="GO" id="GO:0008961">
    <property type="term" value="F:phosphatidylglycerol-prolipoprotein diacylglyceryl transferase activity"/>
    <property type="evidence" value="ECO:0007669"/>
    <property type="project" value="UniProtKB-UniRule"/>
</dbReference>
<evidence type="ECO:0000313" key="9">
    <source>
        <dbReference type="EMBL" id="QOR72327.1"/>
    </source>
</evidence>
<evidence type="ECO:0000256" key="2">
    <source>
        <dbReference type="ARBA" id="ARBA00022475"/>
    </source>
</evidence>
<proteinExistence type="inferred from homology"/>
<dbReference type="UniPathway" id="UPA00664"/>
<evidence type="ECO:0000256" key="1">
    <source>
        <dbReference type="ARBA" id="ARBA00007150"/>
    </source>
</evidence>
<keyword evidence="5 7" id="KW-1133">Transmembrane helix</keyword>
<dbReference type="HAMAP" id="MF_01147">
    <property type="entry name" value="Lgt"/>
    <property type="match status" value="1"/>
</dbReference>
<keyword evidence="6 7" id="KW-0472">Membrane</keyword>
<feature type="compositionally biased region" description="Basic and acidic residues" evidence="8">
    <location>
        <begin position="347"/>
        <end position="356"/>
    </location>
</feature>
<name>A0A7M1SZ87_9MICO</name>
<keyword evidence="3 7" id="KW-0808">Transferase</keyword>
<keyword evidence="9" id="KW-0449">Lipoprotein</keyword>
<evidence type="ECO:0000256" key="3">
    <source>
        <dbReference type="ARBA" id="ARBA00022679"/>
    </source>
</evidence>
<dbReference type="KEGG" id="halt:IM660_08920"/>
<comment type="function">
    <text evidence="7">Catalyzes the transfer of the diacylglyceryl group from phosphatidylglycerol to the sulfhydryl group of the N-terminal cysteine of a prolipoprotein, the first step in the formation of mature lipoproteins.</text>
</comment>
<organism evidence="9 10">
    <name type="scientific">Ruania alkalisoli</name>
    <dbReference type="NCBI Taxonomy" id="2779775"/>
    <lineage>
        <taxon>Bacteria</taxon>
        <taxon>Bacillati</taxon>
        <taxon>Actinomycetota</taxon>
        <taxon>Actinomycetes</taxon>
        <taxon>Micrococcales</taxon>
        <taxon>Ruaniaceae</taxon>
        <taxon>Ruania</taxon>
    </lineage>
</organism>
<feature type="transmembrane region" description="Helical" evidence="7">
    <location>
        <begin position="66"/>
        <end position="85"/>
    </location>
</feature>
<sequence length="356" mass="38078">MSPLMAAADPSAWGAVAAGIPSPSQGTWEFGPIPVRAYAIAILAGIALATWISVRRYRERGGPTGVIMDAIFLAVPLGIIGARIYHVFSSPDAYFGPEGNPWNAFAIWNGGLGIWGAIPAGALGVWIVLRRAGLRLSTVADAMAPAVLVAQAVGRLGNYFNQELFGAPTTLPWGLQIDPSVLMAQGMDYPQGTLFHPTFLYELLWNLALAGLLVWVDRRYRLGHGRVFWLYVFGYTAGRVWIEMLRIDEAETVLGLRLNVWTSILVGLVALLVFVVLSKRYPEREDSPWLPGREPVSGDADDPDAGASGGEVANETTAAEGNEDSDEAGSTGQQDAGSGGSTLAPVEQEKAEGDER</sequence>
<keyword evidence="4 7" id="KW-0812">Transmembrane</keyword>
<feature type="transmembrane region" description="Helical" evidence="7">
    <location>
        <begin position="136"/>
        <end position="154"/>
    </location>
</feature>
<feature type="transmembrane region" description="Helical" evidence="7">
    <location>
        <begin position="105"/>
        <end position="129"/>
    </location>
</feature>
<evidence type="ECO:0000256" key="7">
    <source>
        <dbReference type="HAMAP-Rule" id="MF_01147"/>
    </source>
</evidence>
<dbReference type="GO" id="GO:0042158">
    <property type="term" value="P:lipoprotein biosynthetic process"/>
    <property type="evidence" value="ECO:0007669"/>
    <property type="project" value="UniProtKB-UniRule"/>
</dbReference>
<keyword evidence="2 7" id="KW-1003">Cell membrane</keyword>
<evidence type="ECO:0000256" key="5">
    <source>
        <dbReference type="ARBA" id="ARBA00022989"/>
    </source>
</evidence>
<evidence type="ECO:0000313" key="10">
    <source>
        <dbReference type="Proteomes" id="UP000593758"/>
    </source>
</evidence>
<dbReference type="Pfam" id="PF01790">
    <property type="entry name" value="LGT"/>
    <property type="match status" value="1"/>
</dbReference>
<dbReference type="RefSeq" id="WP_193498967.1">
    <property type="nucleotide sequence ID" value="NZ_CP063169.1"/>
</dbReference>
<feature type="binding site" evidence="7">
    <location>
        <position position="155"/>
    </location>
    <ligand>
        <name>a 1,2-diacyl-sn-glycero-3-phospho-(1'-sn-glycerol)</name>
        <dbReference type="ChEBI" id="CHEBI:64716"/>
    </ligand>
</feature>
<comment type="subcellular location">
    <subcellularLocation>
        <location evidence="7">Cell membrane</location>
        <topology evidence="7">Multi-pass membrane protein</topology>
    </subcellularLocation>
</comment>
<feature type="transmembrane region" description="Helical" evidence="7">
    <location>
        <begin position="199"/>
        <end position="216"/>
    </location>
</feature>
<comment type="catalytic activity">
    <reaction evidence="7">
        <text>L-cysteinyl-[prolipoprotein] + a 1,2-diacyl-sn-glycero-3-phospho-(1'-sn-glycerol) = an S-1,2-diacyl-sn-glyceryl-L-cysteinyl-[prolipoprotein] + sn-glycerol 1-phosphate + H(+)</text>
        <dbReference type="Rhea" id="RHEA:56712"/>
        <dbReference type="Rhea" id="RHEA-COMP:14679"/>
        <dbReference type="Rhea" id="RHEA-COMP:14680"/>
        <dbReference type="ChEBI" id="CHEBI:15378"/>
        <dbReference type="ChEBI" id="CHEBI:29950"/>
        <dbReference type="ChEBI" id="CHEBI:57685"/>
        <dbReference type="ChEBI" id="CHEBI:64716"/>
        <dbReference type="ChEBI" id="CHEBI:140658"/>
        <dbReference type="EC" id="2.5.1.145"/>
    </reaction>
</comment>
<evidence type="ECO:0000256" key="6">
    <source>
        <dbReference type="ARBA" id="ARBA00023136"/>
    </source>
</evidence>
<keyword evidence="10" id="KW-1185">Reference proteome</keyword>
<reference evidence="9 10" key="1">
    <citation type="submission" date="2020-10" db="EMBL/GenBank/DDBJ databases">
        <title>Haloactinobacterium sp. RN3S43, a bacterium isolated from saline soil.</title>
        <authorList>
            <person name="Sun J.-Q."/>
        </authorList>
    </citation>
    <scope>NUCLEOTIDE SEQUENCE [LARGE SCALE GENOMIC DNA]</scope>
    <source>
        <strain evidence="9 10">RN3S43</strain>
    </source>
</reference>
<feature type="region of interest" description="Disordered" evidence="8">
    <location>
        <begin position="284"/>
        <end position="356"/>
    </location>
</feature>
<evidence type="ECO:0000256" key="8">
    <source>
        <dbReference type="SAM" id="MobiDB-lite"/>
    </source>
</evidence>
<keyword evidence="9" id="KW-0328">Glycosyltransferase</keyword>
<feature type="transmembrane region" description="Helical" evidence="7">
    <location>
        <begin position="259"/>
        <end position="277"/>
    </location>
</feature>
<dbReference type="PANTHER" id="PTHR30589">
    <property type="entry name" value="PROLIPOPROTEIN DIACYLGLYCERYL TRANSFERASE"/>
    <property type="match status" value="1"/>
</dbReference>
<dbReference type="GO" id="GO:0005886">
    <property type="term" value="C:plasma membrane"/>
    <property type="evidence" value="ECO:0007669"/>
    <property type="project" value="UniProtKB-SubCell"/>
</dbReference>
<feature type="transmembrane region" description="Helical" evidence="7">
    <location>
        <begin position="228"/>
        <end position="247"/>
    </location>
</feature>
<dbReference type="PROSITE" id="PS01311">
    <property type="entry name" value="LGT"/>
    <property type="match status" value="1"/>
</dbReference>